<sequence>MTGPGGVGKTRLALAVAATVEPPDGVWLVELAELCGGGLAEVAEVVAGVLGVRDEPATGARPGVRDEPATGVRPGDRRTGANPGSGVAGLAERLAGALRGRRMLLVLDNCEHLIEPVAELAGLLLRAAPGVSVLATSHEPLAIPGEVVHPLGPLGRDDAVTLFAARAGIALNAANAGWVASICERLDGIPLALELAAARVRTLGVRGVAERLDDRFALLAATTRGLPARQRTLRAVIDWSWDQLDQAQRAALCALAVHPGGCTLQAAEAVGVDLGLLDQLVNRSMVVAEQQPSGRMRYRLLESVAAYCLERRRPAGDVLSRRDAYYAGLAERADLHGPGQRRWLRRLDEEWPNLRAVLDHSRDPELAVRVAWYWYLRGRHREGHRHLAAVREHPEAAAWLRGFALLTGAGRTERDRTAGTLASPRARWFLALAHLHLGAVAAGQTLIDGALADFRATGDRWGEAAALAARAKQALFQGDLDLAERSGTASHALFTALGDRWGQLQATDMLGYLAEITGDYDRAALLHRDGLRGAEDLQLWVDVSYRLSSLGRIALLTGDFARAREFHERGLRLAAEQSSRFAEEFARVGLALAARRSGDLDGADALLRESLAWSRRLEDEDGVPFYGVTLLLSELGFVAEQRGDAAGARSLHQEGLAAAEAIGDPRAVALAHEGLAGAAALEGSFAAAERLLATAAALREAAGAPLPPAERGDVERITARIRAAVR</sequence>
<dbReference type="SUPFAM" id="SSF48452">
    <property type="entry name" value="TPR-like"/>
    <property type="match status" value="1"/>
</dbReference>
<proteinExistence type="predicted"/>
<gene>
    <name evidence="3" type="ORF">C1J01_04860</name>
</gene>
<dbReference type="EMBL" id="POUD01000011">
    <property type="protein sequence ID" value="PZG22101.1"/>
    <property type="molecule type" value="Genomic_DNA"/>
</dbReference>
<dbReference type="InterPro" id="IPR058852">
    <property type="entry name" value="HTH_77"/>
</dbReference>
<feature type="domain" description="Winged helix-turn-helix" evidence="2">
    <location>
        <begin position="244"/>
        <end position="311"/>
    </location>
</feature>
<feature type="region of interest" description="Disordered" evidence="1">
    <location>
        <begin position="56"/>
        <end position="86"/>
    </location>
</feature>
<dbReference type="InterPro" id="IPR011990">
    <property type="entry name" value="TPR-like_helical_dom_sf"/>
</dbReference>
<accession>A0A2W2EHI8</accession>
<comment type="caution">
    <text evidence="3">The sequence shown here is derived from an EMBL/GenBank/DDBJ whole genome shotgun (WGS) entry which is preliminary data.</text>
</comment>
<dbReference type="Gene3D" id="1.25.40.10">
    <property type="entry name" value="Tetratricopeptide repeat domain"/>
    <property type="match status" value="2"/>
</dbReference>
<dbReference type="Gene3D" id="3.40.50.300">
    <property type="entry name" value="P-loop containing nucleotide triphosphate hydrolases"/>
    <property type="match status" value="1"/>
</dbReference>
<protein>
    <recommendedName>
        <fullName evidence="2">Winged helix-turn-helix domain-containing protein</fullName>
    </recommendedName>
</protein>
<keyword evidence="4" id="KW-1185">Reference proteome</keyword>
<dbReference type="PANTHER" id="PTHR47691:SF3">
    <property type="entry name" value="HTH-TYPE TRANSCRIPTIONAL REGULATOR RV0890C-RELATED"/>
    <property type="match status" value="1"/>
</dbReference>
<evidence type="ECO:0000313" key="3">
    <source>
        <dbReference type="EMBL" id="PZG22101.1"/>
    </source>
</evidence>
<dbReference type="SUPFAM" id="SSF52540">
    <property type="entry name" value="P-loop containing nucleoside triphosphate hydrolases"/>
    <property type="match status" value="1"/>
</dbReference>
<feature type="compositionally biased region" description="Basic and acidic residues" evidence="1">
    <location>
        <begin position="63"/>
        <end position="79"/>
    </location>
</feature>
<dbReference type="AlphaFoldDB" id="A0A2W2EHI8"/>
<dbReference type="PANTHER" id="PTHR47691">
    <property type="entry name" value="REGULATOR-RELATED"/>
    <property type="match status" value="1"/>
</dbReference>
<organism evidence="3 4">
    <name type="scientific">Nonomuraea aridisoli</name>
    <dbReference type="NCBI Taxonomy" id="2070368"/>
    <lineage>
        <taxon>Bacteria</taxon>
        <taxon>Bacillati</taxon>
        <taxon>Actinomycetota</taxon>
        <taxon>Actinomycetes</taxon>
        <taxon>Streptosporangiales</taxon>
        <taxon>Streptosporangiaceae</taxon>
        <taxon>Nonomuraea</taxon>
    </lineage>
</organism>
<evidence type="ECO:0000313" key="4">
    <source>
        <dbReference type="Proteomes" id="UP000249304"/>
    </source>
</evidence>
<evidence type="ECO:0000259" key="2">
    <source>
        <dbReference type="Pfam" id="PF25872"/>
    </source>
</evidence>
<dbReference type="Pfam" id="PF25872">
    <property type="entry name" value="HTH_77"/>
    <property type="match status" value="1"/>
</dbReference>
<name>A0A2W2EHI8_9ACTN</name>
<dbReference type="Proteomes" id="UP000249304">
    <property type="component" value="Unassembled WGS sequence"/>
</dbReference>
<reference evidence="3 4" key="1">
    <citation type="submission" date="2018-01" db="EMBL/GenBank/DDBJ databases">
        <title>Draft genome sequence of Nonomuraea sp. KC333.</title>
        <authorList>
            <person name="Sahin N."/>
            <person name="Saygin H."/>
            <person name="Ay H."/>
        </authorList>
    </citation>
    <scope>NUCLEOTIDE SEQUENCE [LARGE SCALE GENOMIC DNA]</scope>
    <source>
        <strain evidence="3 4">KC333</strain>
    </source>
</reference>
<evidence type="ECO:0000256" key="1">
    <source>
        <dbReference type="SAM" id="MobiDB-lite"/>
    </source>
</evidence>
<dbReference type="InterPro" id="IPR027417">
    <property type="entry name" value="P-loop_NTPase"/>
</dbReference>